<dbReference type="InterPro" id="IPR022742">
    <property type="entry name" value="Hydrolase_4"/>
</dbReference>
<feature type="domain" description="Serine aminopeptidase S33" evidence="1">
    <location>
        <begin position="64"/>
        <end position="195"/>
    </location>
</feature>
<keyword evidence="3" id="KW-1185">Reference proteome</keyword>
<organism evidence="2 3">
    <name type="scientific">Bdellovibrio reynosensis</name>
    <dbReference type="NCBI Taxonomy" id="2835041"/>
    <lineage>
        <taxon>Bacteria</taxon>
        <taxon>Pseudomonadati</taxon>
        <taxon>Bdellovibrionota</taxon>
        <taxon>Bdellovibrionia</taxon>
        <taxon>Bdellovibrionales</taxon>
        <taxon>Pseudobdellovibrionaceae</taxon>
        <taxon>Bdellovibrio</taxon>
    </lineage>
</organism>
<dbReference type="PANTHER" id="PTHR12277:SF81">
    <property type="entry name" value="PROTEIN ABHD13"/>
    <property type="match status" value="1"/>
</dbReference>
<dbReference type="SUPFAM" id="SSF53474">
    <property type="entry name" value="alpha/beta-Hydrolases"/>
    <property type="match status" value="1"/>
</dbReference>
<evidence type="ECO:0000313" key="3">
    <source>
        <dbReference type="Proteomes" id="UP000830116"/>
    </source>
</evidence>
<accession>A0ABY4CAA2</accession>
<evidence type="ECO:0000313" key="2">
    <source>
        <dbReference type="EMBL" id="UOF00616.1"/>
    </source>
</evidence>
<dbReference type="Pfam" id="PF12146">
    <property type="entry name" value="Hydrolase_4"/>
    <property type="match status" value="1"/>
</dbReference>
<dbReference type="PANTHER" id="PTHR12277">
    <property type="entry name" value="ALPHA/BETA HYDROLASE DOMAIN-CONTAINING PROTEIN"/>
    <property type="match status" value="1"/>
</dbReference>
<proteinExistence type="predicted"/>
<dbReference type="RefSeq" id="WP_243536747.1">
    <property type="nucleotide sequence ID" value="NZ_CP093442.1"/>
</dbReference>
<dbReference type="GO" id="GO:0016787">
    <property type="term" value="F:hydrolase activity"/>
    <property type="evidence" value="ECO:0007669"/>
    <property type="project" value="UniProtKB-KW"/>
</dbReference>
<dbReference type="InterPro" id="IPR029058">
    <property type="entry name" value="AB_hydrolase_fold"/>
</dbReference>
<reference evidence="2" key="1">
    <citation type="submission" date="2022-03" db="EMBL/GenBank/DDBJ databases">
        <title>Genome Identification and Characterization of new species Bdellovibrio reynosense LBG001 sp. nov. from a Mexico soil sample.</title>
        <authorList>
            <person name="Camilli A."/>
            <person name="Ajao Y."/>
            <person name="Guo X."/>
        </authorList>
    </citation>
    <scope>NUCLEOTIDE SEQUENCE</scope>
    <source>
        <strain evidence="2">LBG001</strain>
    </source>
</reference>
<dbReference type="Proteomes" id="UP000830116">
    <property type="component" value="Chromosome"/>
</dbReference>
<sequence>MKYLKLIFLFITINLTGCSSFLYWPTSDVYVDTSAMPIKPQEERVQVNPSESLNLWILKTPAKKSKGVFVQFHGNAQNLTAHFQFLYWVLSEGYDLVTFDYRGYGQSTPYKPTPESTTEDAKKIIEYVSLKFPKQKRIFVGQSLGGAVMLKALSNAPISQHPEVLVLDSSFASYKAAARSVLKQRWFLYPLIPFSYLAFSDEYAPKDHLKQLGSMPKVVIHGKKDPVIRYDLGEDLFNHLPEPKVFWTINYGYHTAAFTQFYVKEYSKKLIDVIEDPKSYE</sequence>
<keyword evidence="2" id="KW-0378">Hydrolase</keyword>
<gene>
    <name evidence="2" type="ORF">MNR06_13005</name>
</gene>
<dbReference type="Gene3D" id="3.40.50.1820">
    <property type="entry name" value="alpha/beta hydrolase"/>
    <property type="match status" value="1"/>
</dbReference>
<dbReference type="EMBL" id="CP093442">
    <property type="protein sequence ID" value="UOF00616.1"/>
    <property type="molecule type" value="Genomic_DNA"/>
</dbReference>
<evidence type="ECO:0000259" key="1">
    <source>
        <dbReference type="Pfam" id="PF12146"/>
    </source>
</evidence>
<name>A0ABY4CAA2_9BACT</name>
<protein>
    <submittedName>
        <fullName evidence="2">Alpha/beta hydrolase</fullName>
    </submittedName>
</protein>